<dbReference type="InterPro" id="IPR023393">
    <property type="entry name" value="START-like_dom_sf"/>
</dbReference>
<comment type="caution">
    <text evidence="1">The sequence shown here is derived from an EMBL/GenBank/DDBJ whole genome shotgun (WGS) entry which is preliminary data.</text>
</comment>
<dbReference type="RefSeq" id="WP_345137235.1">
    <property type="nucleotide sequence ID" value="NZ_BAABAT010000040.1"/>
</dbReference>
<evidence type="ECO:0000313" key="2">
    <source>
        <dbReference type="Proteomes" id="UP001500620"/>
    </source>
</evidence>
<dbReference type="SUPFAM" id="SSF55961">
    <property type="entry name" value="Bet v1-like"/>
    <property type="match status" value="1"/>
</dbReference>
<organism evidence="1 2">
    <name type="scientific">Dactylosporangium darangshiense</name>
    <dbReference type="NCBI Taxonomy" id="579108"/>
    <lineage>
        <taxon>Bacteria</taxon>
        <taxon>Bacillati</taxon>
        <taxon>Actinomycetota</taxon>
        <taxon>Actinomycetes</taxon>
        <taxon>Micromonosporales</taxon>
        <taxon>Micromonosporaceae</taxon>
        <taxon>Dactylosporangium</taxon>
    </lineage>
</organism>
<accession>A0ABP8DNX2</accession>
<proteinExistence type="predicted"/>
<protein>
    <recommendedName>
        <fullName evidence="3">Activator of Hsp90 ATPase 1 family protein</fullName>
    </recommendedName>
</protein>
<sequence length="90" mass="9787">MRVLEAGPGRVVWESVAPDGAEPTGHTLEWLGTTMEFDIVPLGACTQLRFRHAGLTPRLACWDDCAAAWRQFLASIQAFAETGRGTPFAV</sequence>
<evidence type="ECO:0008006" key="3">
    <source>
        <dbReference type="Google" id="ProtNLM"/>
    </source>
</evidence>
<name>A0ABP8DNX2_9ACTN</name>
<dbReference type="Proteomes" id="UP001500620">
    <property type="component" value="Unassembled WGS sequence"/>
</dbReference>
<evidence type="ECO:0000313" key="1">
    <source>
        <dbReference type="EMBL" id="GAA4260316.1"/>
    </source>
</evidence>
<gene>
    <name evidence="1" type="ORF">GCM10022255_088470</name>
</gene>
<dbReference type="EMBL" id="BAABAT010000040">
    <property type="protein sequence ID" value="GAA4260316.1"/>
    <property type="molecule type" value="Genomic_DNA"/>
</dbReference>
<keyword evidence="2" id="KW-1185">Reference proteome</keyword>
<reference evidence="2" key="1">
    <citation type="journal article" date="2019" name="Int. J. Syst. Evol. Microbiol.">
        <title>The Global Catalogue of Microorganisms (GCM) 10K type strain sequencing project: providing services to taxonomists for standard genome sequencing and annotation.</title>
        <authorList>
            <consortium name="The Broad Institute Genomics Platform"/>
            <consortium name="The Broad Institute Genome Sequencing Center for Infectious Disease"/>
            <person name="Wu L."/>
            <person name="Ma J."/>
        </authorList>
    </citation>
    <scope>NUCLEOTIDE SEQUENCE [LARGE SCALE GENOMIC DNA]</scope>
    <source>
        <strain evidence="2">JCM 17441</strain>
    </source>
</reference>
<dbReference type="Gene3D" id="3.30.530.20">
    <property type="match status" value="1"/>
</dbReference>